<gene>
    <name evidence="2" type="ORF">C453_12916</name>
</gene>
<evidence type="ECO:0000313" key="3">
    <source>
        <dbReference type="Proteomes" id="UP000011612"/>
    </source>
</evidence>
<dbReference type="AlphaFoldDB" id="M0HKY4"/>
<evidence type="ECO:0000256" key="1">
    <source>
        <dbReference type="SAM" id="MobiDB-lite"/>
    </source>
</evidence>
<dbReference type="STRING" id="1230453.C453_12916"/>
<keyword evidence="3" id="KW-1185">Reference proteome</keyword>
<dbReference type="EMBL" id="AOLK01000020">
    <property type="protein sequence ID" value="ELZ84448.1"/>
    <property type="molecule type" value="Genomic_DNA"/>
</dbReference>
<feature type="region of interest" description="Disordered" evidence="1">
    <location>
        <begin position="31"/>
        <end position="61"/>
    </location>
</feature>
<reference evidence="2 3" key="1">
    <citation type="journal article" date="2014" name="PLoS Genet.">
        <title>Phylogenetically driven sequencing of extremely halophilic archaea reveals strategies for static and dynamic osmo-response.</title>
        <authorList>
            <person name="Becker E.A."/>
            <person name="Seitzer P.M."/>
            <person name="Tritt A."/>
            <person name="Larsen D."/>
            <person name="Krusor M."/>
            <person name="Yao A.I."/>
            <person name="Wu D."/>
            <person name="Madern D."/>
            <person name="Eisen J.A."/>
            <person name="Darling A.E."/>
            <person name="Facciotti M.T."/>
        </authorList>
    </citation>
    <scope>NUCLEOTIDE SEQUENCE [LARGE SCALE GENOMIC DNA]</scope>
    <source>
        <strain evidence="2 3">ATCC BAA-1513</strain>
    </source>
</reference>
<organism evidence="2 3">
    <name type="scientific">Haloferax elongans ATCC BAA-1513</name>
    <dbReference type="NCBI Taxonomy" id="1230453"/>
    <lineage>
        <taxon>Archaea</taxon>
        <taxon>Methanobacteriati</taxon>
        <taxon>Methanobacteriota</taxon>
        <taxon>Stenosarchaea group</taxon>
        <taxon>Halobacteria</taxon>
        <taxon>Halobacteriales</taxon>
        <taxon>Haloferacaceae</taxon>
        <taxon>Haloferax</taxon>
    </lineage>
</organism>
<protein>
    <submittedName>
        <fullName evidence="2">Uncharacterized protein</fullName>
    </submittedName>
</protein>
<sequence length="559" mass="62505">MPPRTTKLGEDENGELVAIDWPDGDVEQMLQSHIAATPESSGGRSGRRQGDIGPAPRVSDTGGLWSAIDLQTFTFNSTELATTVKRFRDEMYRNQFPVLIPAFTHRCTACETTYGEERDVCEVCGETEFETPSRAQRQHLEERFASVNEDDQSLASLMKYEEDFQSFYGVSTILARLRYQHVNRETHVAGRPVTASGRWEAVEIEELVHADPLRVRPVVDENNRHGGWWTCPAHREQYWVKTALTFEDGADRPLEVCPECHAELAEVGYVETGGRDDDVERLFLKHEVIDWARHFPVLNGLDGRSPVLPLVKLQAILQWSRNYELQYLNPQNDQQLPDKFLVAYGKNIRESLRASLQEEEKKNPWEEGRLMYEGNPDDVKLELLDLSSDAGINGREPMVERLMSQIRAMFGVSDAFENELSDTGGLNAEGTQVEITNSAVASAHQDTIDKALNTLCRLIERVEGHCDWELGYVNPEKEDASLSALDVLQGIDLAQQTGTKVSVEDGQLIIPDQQIDPAEPASNTAPADPPPPDGTISGDESGLNAEHPRQNTSRPNSSQ</sequence>
<feature type="region of interest" description="Disordered" evidence="1">
    <location>
        <begin position="512"/>
        <end position="559"/>
    </location>
</feature>
<feature type="compositionally biased region" description="Polar residues" evidence="1">
    <location>
        <begin position="550"/>
        <end position="559"/>
    </location>
</feature>
<dbReference type="PATRIC" id="fig|1230453.4.peg.2556"/>
<proteinExistence type="predicted"/>
<accession>M0HKY4</accession>
<evidence type="ECO:0000313" key="2">
    <source>
        <dbReference type="EMBL" id="ELZ84448.1"/>
    </source>
</evidence>
<dbReference type="Proteomes" id="UP000011612">
    <property type="component" value="Unassembled WGS sequence"/>
</dbReference>
<name>M0HKY4_HALEO</name>
<dbReference type="RefSeq" id="WP_008325008.1">
    <property type="nucleotide sequence ID" value="NZ_AOLK01000020.1"/>
</dbReference>
<comment type="caution">
    <text evidence="2">The sequence shown here is derived from an EMBL/GenBank/DDBJ whole genome shotgun (WGS) entry which is preliminary data.</text>
</comment>